<feature type="compositionally biased region" description="Low complexity" evidence="1">
    <location>
        <begin position="745"/>
        <end position="759"/>
    </location>
</feature>
<dbReference type="PhylomeDB" id="S8B7G4"/>
<keyword evidence="2" id="KW-0472">Membrane</keyword>
<dbReference type="EMBL" id="KB644415">
    <property type="protein sequence ID" value="EPS34893.1"/>
    <property type="molecule type" value="Genomic_DNA"/>
</dbReference>
<feature type="region of interest" description="Disordered" evidence="1">
    <location>
        <begin position="343"/>
        <end position="444"/>
    </location>
</feature>
<dbReference type="AlphaFoldDB" id="S8B7G4"/>
<reference evidence="3 4" key="1">
    <citation type="journal article" date="2013" name="PLoS ONE">
        <title>Genomic and secretomic analyses reveal unique features of the lignocellulolytic enzyme system of Penicillium decumbens.</title>
        <authorList>
            <person name="Liu G."/>
            <person name="Zhang L."/>
            <person name="Wei X."/>
            <person name="Zou G."/>
            <person name="Qin Y."/>
            <person name="Ma L."/>
            <person name="Li J."/>
            <person name="Zheng H."/>
            <person name="Wang S."/>
            <person name="Wang C."/>
            <person name="Xun L."/>
            <person name="Zhao G.-P."/>
            <person name="Zhou Z."/>
            <person name="Qu Y."/>
        </authorList>
    </citation>
    <scope>NUCLEOTIDE SEQUENCE [LARGE SCALE GENOMIC DNA]</scope>
    <source>
        <strain evidence="4">114-2 / CGMCC 5302</strain>
    </source>
</reference>
<gene>
    <name evidence="3" type="ORF">PDE_09857</name>
</gene>
<keyword evidence="4" id="KW-1185">Reference proteome</keyword>
<feature type="compositionally biased region" description="Low complexity" evidence="1">
    <location>
        <begin position="847"/>
        <end position="861"/>
    </location>
</feature>
<evidence type="ECO:0000256" key="2">
    <source>
        <dbReference type="SAM" id="Phobius"/>
    </source>
</evidence>
<feature type="compositionally biased region" description="Polar residues" evidence="1">
    <location>
        <begin position="474"/>
        <end position="490"/>
    </location>
</feature>
<dbReference type="OrthoDB" id="3546893at2759"/>
<keyword evidence="2" id="KW-1133">Transmembrane helix</keyword>
<feature type="compositionally biased region" description="Polar residues" evidence="1">
    <location>
        <begin position="407"/>
        <end position="444"/>
    </location>
</feature>
<evidence type="ECO:0000313" key="4">
    <source>
        <dbReference type="Proteomes" id="UP000019376"/>
    </source>
</evidence>
<feature type="compositionally biased region" description="Basic and acidic residues" evidence="1">
    <location>
        <begin position="645"/>
        <end position="666"/>
    </location>
</feature>
<feature type="region of interest" description="Disordered" evidence="1">
    <location>
        <begin position="820"/>
        <end position="886"/>
    </location>
</feature>
<protein>
    <submittedName>
        <fullName evidence="3">Uncharacterized protein</fullName>
    </submittedName>
</protein>
<feature type="transmembrane region" description="Helical" evidence="2">
    <location>
        <begin position="6"/>
        <end position="30"/>
    </location>
</feature>
<dbReference type="HOGENOM" id="CLU_010780_0_0_1"/>
<feature type="compositionally biased region" description="Basic and acidic residues" evidence="1">
    <location>
        <begin position="780"/>
        <end position="792"/>
    </location>
</feature>
<proteinExistence type="predicted"/>
<feature type="compositionally biased region" description="Polar residues" evidence="1">
    <location>
        <begin position="793"/>
        <end position="803"/>
    </location>
</feature>
<feature type="region of interest" description="Disordered" evidence="1">
    <location>
        <begin position="556"/>
        <end position="803"/>
    </location>
</feature>
<dbReference type="eggNOG" id="ENOG502SYS3">
    <property type="taxonomic scope" value="Eukaryota"/>
</dbReference>
<name>S8B7G4_PENO1</name>
<organism evidence="3 4">
    <name type="scientific">Penicillium oxalicum (strain 114-2 / CGMCC 5302)</name>
    <name type="common">Penicillium decumbens</name>
    <dbReference type="NCBI Taxonomy" id="933388"/>
    <lineage>
        <taxon>Eukaryota</taxon>
        <taxon>Fungi</taxon>
        <taxon>Dikarya</taxon>
        <taxon>Ascomycota</taxon>
        <taxon>Pezizomycotina</taxon>
        <taxon>Eurotiomycetes</taxon>
        <taxon>Eurotiomycetidae</taxon>
        <taxon>Eurotiales</taxon>
        <taxon>Aspergillaceae</taxon>
        <taxon>Penicillium</taxon>
    </lineage>
</organism>
<feature type="compositionally biased region" description="Polar residues" evidence="1">
    <location>
        <begin position="358"/>
        <end position="380"/>
    </location>
</feature>
<keyword evidence="2" id="KW-0812">Transmembrane</keyword>
<accession>S8B7G4</accession>
<sequence>MLSLTIVIAIAASAAGFFVVLGVVGIVVWVRIRKERHAMRMLGFREPNRSRKVKTYKGDTLTELSLEDSNALRTHGGLPYGKPTEWGHLTSRETLVRPKSEPETSWPLMERARSLRNSIRRARSKRFNRTGQRQTASMATVSEAGTMQDNIPLSAVEGILELPADQTPRQTPEIPREENCFHVGMRPMSPAGAWPPPTQHTRPHVFHGFNHVASMHDVLDPIPMLGKESPARVRGGSIISQTAGHAPDQSIPPPPPALFGQERFSYLRNDSVMRLSSMSIDTTNSSILEDGRNGSRSADIDLVSPIFPSGGTFVPYSANDVGVENGRRSYIAANTSMPPSFVMRSSSNAGGSRKVSGETISPRRSMTTTARLPGNSNIESQRLPRRSESLSYNQSRTHHSLRAGNLASMNMRWSDSNGSTSRPLASNMSTDFQSSQHQQRQTPHSAYDALENDPFYCGSPASTGSLFSVGSPIQPRSRTPQSPMQRSSGSLKGPLHSALGGSNSHRKSKGHRRQNCVRISIHPPMTFGGPAFSPTVEEEPEDLDAMEEVDLRETAIQMPSQPQPSRSPDGPRSQPRSGRQASSRRNKPSVSSSLAPLAEEPQSLLQTRVPSKKRKKAPSDILEEAPLFVSGHGLPGIFTSVPPPHEVDLSHTPSPERESGVWELRENQPPVDQGHVARETPSGPRTPPRTKQHDRQSLQSSHGSSSGAKGQSTPLKGPLSPKGDSRMSSGIGDDWRNSIDSLYASPGSYRQSRGSQRSSFTETGSVARPVSPLIFSKGSGGKEKVTIWEDANRSASPTKRTSTQFAAGYTFQLETNLSPSYARMSVPRSLPKREEQSPTRPSGSRATPTLTPTRRTLMTPTGKGLGIGVTCATPVSLYDGDGFLKE</sequence>
<evidence type="ECO:0000313" key="3">
    <source>
        <dbReference type="EMBL" id="EPS34893.1"/>
    </source>
</evidence>
<feature type="compositionally biased region" description="Basic residues" evidence="1">
    <location>
        <begin position="504"/>
        <end position="515"/>
    </location>
</feature>
<feature type="compositionally biased region" description="Low complexity" evidence="1">
    <location>
        <begin position="559"/>
        <end position="579"/>
    </location>
</feature>
<feature type="compositionally biased region" description="Low complexity" evidence="1">
    <location>
        <begin position="697"/>
        <end position="712"/>
    </location>
</feature>
<feature type="region of interest" description="Disordered" evidence="1">
    <location>
        <begin position="467"/>
        <end position="544"/>
    </location>
</feature>
<dbReference type="Proteomes" id="UP000019376">
    <property type="component" value="Unassembled WGS sequence"/>
</dbReference>
<evidence type="ECO:0000256" key="1">
    <source>
        <dbReference type="SAM" id="MobiDB-lite"/>
    </source>
</evidence>